<evidence type="ECO:0000313" key="3">
    <source>
        <dbReference type="Proteomes" id="UP000000718"/>
    </source>
</evidence>
<keyword evidence="1" id="KW-1133">Transmembrane helix</keyword>
<dbReference type="Proteomes" id="UP000000718">
    <property type="component" value="Chromosome"/>
</dbReference>
<feature type="transmembrane region" description="Helical" evidence="1">
    <location>
        <begin position="237"/>
        <end position="260"/>
    </location>
</feature>
<reference evidence="3" key="1">
    <citation type="submission" date="2008-08" db="EMBL/GenBank/DDBJ databases">
        <title>The complete genome sequence of Thermodesulfovibrio yellowstonii strain ATCC 51303 / DSM 11347 / YP87.</title>
        <authorList>
            <person name="Dodson R.J."/>
            <person name="Durkin A.S."/>
            <person name="Wu M."/>
            <person name="Eisen J."/>
            <person name="Sutton G."/>
        </authorList>
    </citation>
    <scope>NUCLEOTIDE SEQUENCE [LARGE SCALE GENOMIC DNA]</scope>
    <source>
        <strain evidence="3">ATCC 51303 / DSM 11347 / YP87</strain>
    </source>
</reference>
<protein>
    <submittedName>
        <fullName evidence="2">Uncharacterized protein</fullName>
    </submittedName>
</protein>
<dbReference type="KEGG" id="tye:THEYE_A0489"/>
<organism evidence="2 3">
    <name type="scientific">Thermodesulfovibrio yellowstonii (strain ATCC 51303 / DSM 11347 / YP87)</name>
    <dbReference type="NCBI Taxonomy" id="289376"/>
    <lineage>
        <taxon>Bacteria</taxon>
        <taxon>Pseudomonadati</taxon>
        <taxon>Nitrospirota</taxon>
        <taxon>Thermodesulfovibrionia</taxon>
        <taxon>Thermodesulfovibrionales</taxon>
        <taxon>Thermodesulfovibrionaceae</taxon>
        <taxon>Thermodesulfovibrio</taxon>
    </lineage>
</organism>
<feature type="transmembrane region" description="Helical" evidence="1">
    <location>
        <begin position="384"/>
        <end position="405"/>
    </location>
</feature>
<sequence length="599" mass="70362">MYRKISRILNLNISEKMKGFFMCICLFILMSPFILMKTGIGEDDAAIILASINLSKYEIFTPNLFKNLIANLFNYSHGWMNLVWSYFWYYLLNLFNIPLYTWVFIFPSTSCIFLSMIGIYFFTYNITKNYKISFFSSLIFITFPIILGLARSYTITISLPLFMRTWFLLSIVWVLNNKTKFNMAFCMILMGALICSENVFYFPIFLAIVLIFLFFLQKNLQIDDLKQSVLMSLKNTLLFFKNPFIIIPFVIIFLYVIAFICEEILSIQNGFLRYPFIRHEGKGIVLGLPENFLKQLISHLGYGIFIIFTLISVYLFYFFKKKINFNGKSYLIIFLYTWMFLSIFLIFLYSPKNNAMHFISWATPPMCIIFAIGFHYFFNKTKKIMGMFIIMIVTLNFLSTISIVFDKPFELNKIYGSSVPYNVSHTFKAVGTILRNEKYAPVIDDDQTTIKFDDLIKGIKSKISDKNNSFIFSKRNLIKQERKIVLAGIVPGTKKSPYLALFYWGADVAHIPDNKTLVIINIKEFNENKEHKINSLNFAKDNNFSIKYVLYDKDEPVCWMFYKNYKGPVVKYQIKELCDEFDKKYASIKYIKTPWAHAL</sequence>
<reference evidence="2 3" key="2">
    <citation type="journal article" date="2015" name="Genome Announc.">
        <title>Genome Sequence of the Sulfate-Reducing Thermophilic Bacterium Thermodesulfovibrio yellowstonii Strain DSM 11347T (Phylum Nitrospirae).</title>
        <authorList>
            <person name="Bhatnagar S."/>
            <person name="Badger J.H."/>
            <person name="Madupu R."/>
            <person name="Khouri H.M."/>
            <person name="O'Connor E.M."/>
            <person name="Robb F.T."/>
            <person name="Ward N.L."/>
            <person name="Eisen J.A."/>
        </authorList>
    </citation>
    <scope>NUCLEOTIDE SEQUENCE [LARGE SCALE GENOMIC DNA]</scope>
    <source>
        <strain evidence="3">ATCC 51303 / DSM 11347 / YP87</strain>
    </source>
</reference>
<evidence type="ECO:0000256" key="1">
    <source>
        <dbReference type="SAM" id="Phobius"/>
    </source>
</evidence>
<dbReference type="RefSeq" id="WP_012545800.1">
    <property type="nucleotide sequence ID" value="NC_011296.1"/>
</dbReference>
<dbReference type="InParanoid" id="B5YJB9"/>
<gene>
    <name evidence="2" type="ordered locus">THEYE_A0489</name>
</gene>
<feature type="transmembrane region" description="Helical" evidence="1">
    <location>
        <begin position="296"/>
        <end position="318"/>
    </location>
</feature>
<dbReference type="eggNOG" id="COG1287">
    <property type="taxonomic scope" value="Bacteria"/>
</dbReference>
<dbReference type="PATRIC" id="fig|289376.4.peg.484"/>
<evidence type="ECO:0000313" key="2">
    <source>
        <dbReference type="EMBL" id="ACI21073.1"/>
    </source>
</evidence>
<feature type="transmembrane region" description="Helical" evidence="1">
    <location>
        <begin position="330"/>
        <end position="349"/>
    </location>
</feature>
<keyword evidence="3" id="KW-1185">Reference proteome</keyword>
<keyword evidence="1" id="KW-0472">Membrane</keyword>
<feature type="transmembrane region" description="Helical" evidence="1">
    <location>
        <begin position="187"/>
        <end position="216"/>
    </location>
</feature>
<accession>B5YJB9</accession>
<proteinExistence type="predicted"/>
<dbReference type="AlphaFoldDB" id="B5YJB9"/>
<dbReference type="EnsemblBacteria" id="ACI21073">
    <property type="protein sequence ID" value="ACI21073"/>
    <property type="gene ID" value="THEYE_A0489"/>
</dbReference>
<feature type="transmembrane region" description="Helical" evidence="1">
    <location>
        <begin position="99"/>
        <end position="124"/>
    </location>
</feature>
<keyword evidence="1" id="KW-0812">Transmembrane</keyword>
<dbReference type="HOGENOM" id="CLU_455553_0_0_0"/>
<feature type="transmembrane region" description="Helical" evidence="1">
    <location>
        <begin position="20"/>
        <end position="40"/>
    </location>
</feature>
<feature type="transmembrane region" description="Helical" evidence="1">
    <location>
        <begin position="130"/>
        <end position="150"/>
    </location>
</feature>
<feature type="transmembrane region" description="Helical" evidence="1">
    <location>
        <begin position="355"/>
        <end position="377"/>
    </location>
</feature>
<name>B5YJB9_THEYD</name>
<dbReference type="EMBL" id="CP001147">
    <property type="protein sequence ID" value="ACI21073.1"/>
    <property type="molecule type" value="Genomic_DNA"/>
</dbReference>
<dbReference type="STRING" id="289376.THEYE_A0489"/>